<keyword evidence="2" id="KW-1185">Reference proteome</keyword>
<name>A0AAD6QPB9_9ROSI</name>
<dbReference type="AlphaFoldDB" id="A0AAD6QPB9"/>
<reference evidence="1" key="1">
    <citation type="journal article" date="2023" name="Mol. Ecol. Resour.">
        <title>Chromosome-level genome assembly of a triploid poplar Populus alba 'Berolinensis'.</title>
        <authorList>
            <person name="Chen S."/>
            <person name="Yu Y."/>
            <person name="Wang X."/>
            <person name="Wang S."/>
            <person name="Zhang T."/>
            <person name="Zhou Y."/>
            <person name="He R."/>
            <person name="Meng N."/>
            <person name="Wang Y."/>
            <person name="Liu W."/>
            <person name="Liu Z."/>
            <person name="Liu J."/>
            <person name="Guo Q."/>
            <person name="Huang H."/>
            <person name="Sederoff R.R."/>
            <person name="Wang G."/>
            <person name="Qu G."/>
            <person name="Chen S."/>
        </authorList>
    </citation>
    <scope>NUCLEOTIDE SEQUENCE</scope>
    <source>
        <strain evidence="1">SC-2020</strain>
    </source>
</reference>
<sequence length="88" mass="10434">MLSIGKSPLKWEKDNNNNCHKYLLNCLSNELYDYYDQDFTSVKKIWKALHKKYSTKEAISKEKGFAKGMRHEQNELSIEVFITCLRVE</sequence>
<evidence type="ECO:0000313" key="1">
    <source>
        <dbReference type="EMBL" id="KAJ6993995.1"/>
    </source>
</evidence>
<protein>
    <submittedName>
        <fullName evidence="1">Uncharacterized protein</fullName>
    </submittedName>
</protein>
<organism evidence="1 2">
    <name type="scientific">Populus alba x Populus x berolinensis</name>
    <dbReference type="NCBI Taxonomy" id="444605"/>
    <lineage>
        <taxon>Eukaryota</taxon>
        <taxon>Viridiplantae</taxon>
        <taxon>Streptophyta</taxon>
        <taxon>Embryophyta</taxon>
        <taxon>Tracheophyta</taxon>
        <taxon>Spermatophyta</taxon>
        <taxon>Magnoliopsida</taxon>
        <taxon>eudicotyledons</taxon>
        <taxon>Gunneridae</taxon>
        <taxon>Pentapetalae</taxon>
        <taxon>rosids</taxon>
        <taxon>fabids</taxon>
        <taxon>Malpighiales</taxon>
        <taxon>Salicaceae</taxon>
        <taxon>Saliceae</taxon>
        <taxon>Populus</taxon>
    </lineage>
</organism>
<dbReference type="EMBL" id="JAQIZT010000006">
    <property type="protein sequence ID" value="KAJ6993995.1"/>
    <property type="molecule type" value="Genomic_DNA"/>
</dbReference>
<dbReference type="Proteomes" id="UP001164929">
    <property type="component" value="Chromosome 6"/>
</dbReference>
<proteinExistence type="predicted"/>
<comment type="caution">
    <text evidence="1">The sequence shown here is derived from an EMBL/GenBank/DDBJ whole genome shotgun (WGS) entry which is preliminary data.</text>
</comment>
<evidence type="ECO:0000313" key="2">
    <source>
        <dbReference type="Proteomes" id="UP001164929"/>
    </source>
</evidence>
<gene>
    <name evidence="1" type="ORF">NC653_016968</name>
</gene>
<accession>A0AAD6QPB9</accession>